<dbReference type="SMART" id="SM00065">
    <property type="entry name" value="GAF"/>
    <property type="match status" value="1"/>
</dbReference>
<dbReference type="InterPro" id="IPR003018">
    <property type="entry name" value="GAF"/>
</dbReference>
<dbReference type="SUPFAM" id="SSF55781">
    <property type="entry name" value="GAF domain-like"/>
    <property type="match status" value="1"/>
</dbReference>
<dbReference type="InterPro" id="IPR029016">
    <property type="entry name" value="GAF-like_dom_sf"/>
</dbReference>
<dbReference type="CDD" id="cd00060">
    <property type="entry name" value="FHA"/>
    <property type="match status" value="1"/>
</dbReference>
<proteinExistence type="predicted"/>
<dbReference type="SMART" id="SM00331">
    <property type="entry name" value="PP2C_SIG"/>
    <property type="match status" value="1"/>
</dbReference>
<gene>
    <name evidence="4" type="primary">rsbP</name>
    <name evidence="4" type="ORF">Mal64_30990</name>
</gene>
<evidence type="ECO:0000313" key="4">
    <source>
        <dbReference type="EMBL" id="TWT87557.1"/>
    </source>
</evidence>
<dbReference type="PANTHER" id="PTHR43156">
    <property type="entry name" value="STAGE II SPORULATION PROTEIN E-RELATED"/>
    <property type="match status" value="1"/>
</dbReference>
<dbReference type="Pfam" id="PF13185">
    <property type="entry name" value="GAF_2"/>
    <property type="match status" value="1"/>
</dbReference>
<dbReference type="Pfam" id="PF00498">
    <property type="entry name" value="FHA"/>
    <property type="match status" value="1"/>
</dbReference>
<dbReference type="PANTHER" id="PTHR43156:SF2">
    <property type="entry name" value="STAGE II SPORULATION PROTEIN E"/>
    <property type="match status" value="1"/>
</dbReference>
<evidence type="ECO:0000313" key="5">
    <source>
        <dbReference type="Proteomes" id="UP000315440"/>
    </source>
</evidence>
<dbReference type="Gene3D" id="3.30.450.40">
    <property type="match status" value="1"/>
</dbReference>
<dbReference type="InterPro" id="IPR001932">
    <property type="entry name" value="PPM-type_phosphatase-like_dom"/>
</dbReference>
<sequence>MASLRVLTGAEPNRRYTIDAEQSVIGRSSECEVALDVAAVSRRHATILHQEGRFFAEDLGSRNGTFVNGQKIIGRTPLRSGDKLLVCDQEFVFEDEATPAGAASTEPSSGADDNLRRNPQESSLYGAGTVPKEPASSLVQMVAEDDLGEKSNVMATLDLTGRDSWSMSARPEVKLAALVEISNALMGVLSIDDVLPKLLDSLFTIFVQADRGFVIMRPEPEAPLVPVASKSRRADVEERMRISRTIVEEAVSGKRAFLSADAASDERFGMAQSIADFKIRSMMCAPMIGSEGEVLGVIQIDTLNQNHRFSDDDLEVLAAVASQAAVAVDNAQMHDRIVEQRGLERDLELAHQMQRALLPDGPPEAPGYGFFDYYDSARQVGGDYYDYVPLPDGRFAVVLGDVAGKGVAAAIIMAKLSSDVRFALATENDLATAVMRVNDSFCAQGLEDRFVTMVFAVVDPADHSMTIVNAGHMGPMLRRASGEVETIAEEVSGLPIGIMEGYEFEQERFELAACDSVTLFTDGFSEAMNEARDLYGMERLAAQVGAGCGGVADLGDHVLTDVRKFVAGFAQSDDMCLVCFGRDAE</sequence>
<dbReference type="EMBL" id="SJPQ01000003">
    <property type="protein sequence ID" value="TWT87557.1"/>
    <property type="molecule type" value="Genomic_DNA"/>
</dbReference>
<keyword evidence="5" id="KW-1185">Reference proteome</keyword>
<dbReference type="EC" id="3.1.3.3" evidence="4"/>
<dbReference type="Gene3D" id="2.60.200.20">
    <property type="match status" value="1"/>
</dbReference>
<evidence type="ECO:0000259" key="3">
    <source>
        <dbReference type="PROSITE" id="PS50006"/>
    </source>
</evidence>
<dbReference type="Gene3D" id="3.60.40.10">
    <property type="entry name" value="PPM-type phosphatase domain"/>
    <property type="match status" value="1"/>
</dbReference>
<feature type="domain" description="FHA" evidence="3">
    <location>
        <begin position="23"/>
        <end position="72"/>
    </location>
</feature>
<evidence type="ECO:0000256" key="2">
    <source>
        <dbReference type="SAM" id="MobiDB-lite"/>
    </source>
</evidence>
<dbReference type="RefSeq" id="WP_146401795.1">
    <property type="nucleotide sequence ID" value="NZ_SJPQ01000003.1"/>
</dbReference>
<dbReference type="OrthoDB" id="247273at2"/>
<protein>
    <submittedName>
        <fullName evidence="4">Phosphoserine phosphatase RsbP</fullName>
        <ecNumber evidence="4">3.1.3.3</ecNumber>
    </submittedName>
</protein>
<organism evidence="4 5">
    <name type="scientific">Pseudobythopirellula maris</name>
    <dbReference type="NCBI Taxonomy" id="2527991"/>
    <lineage>
        <taxon>Bacteria</taxon>
        <taxon>Pseudomonadati</taxon>
        <taxon>Planctomycetota</taxon>
        <taxon>Planctomycetia</taxon>
        <taxon>Pirellulales</taxon>
        <taxon>Lacipirellulaceae</taxon>
        <taxon>Pseudobythopirellula</taxon>
    </lineage>
</organism>
<dbReference type="InterPro" id="IPR036457">
    <property type="entry name" value="PPM-type-like_dom_sf"/>
</dbReference>
<dbReference type="InterPro" id="IPR000253">
    <property type="entry name" value="FHA_dom"/>
</dbReference>
<dbReference type="GO" id="GO:0016791">
    <property type="term" value="F:phosphatase activity"/>
    <property type="evidence" value="ECO:0007669"/>
    <property type="project" value="TreeGrafter"/>
</dbReference>
<dbReference type="Proteomes" id="UP000315440">
    <property type="component" value="Unassembled WGS sequence"/>
</dbReference>
<dbReference type="SMART" id="SM00240">
    <property type="entry name" value="FHA"/>
    <property type="match status" value="1"/>
</dbReference>
<dbReference type="SUPFAM" id="SSF49879">
    <property type="entry name" value="SMAD/FHA domain"/>
    <property type="match status" value="1"/>
</dbReference>
<evidence type="ECO:0000256" key="1">
    <source>
        <dbReference type="ARBA" id="ARBA00022801"/>
    </source>
</evidence>
<dbReference type="InterPro" id="IPR008984">
    <property type="entry name" value="SMAD_FHA_dom_sf"/>
</dbReference>
<keyword evidence="1 4" id="KW-0378">Hydrolase</keyword>
<dbReference type="SUPFAM" id="SSF81606">
    <property type="entry name" value="PP2C-like"/>
    <property type="match status" value="1"/>
</dbReference>
<dbReference type="PROSITE" id="PS50006">
    <property type="entry name" value="FHA_DOMAIN"/>
    <property type="match status" value="1"/>
</dbReference>
<name>A0A5C5ZKI4_9BACT</name>
<dbReference type="InterPro" id="IPR052016">
    <property type="entry name" value="Bact_Sigma-Reg"/>
</dbReference>
<dbReference type="AlphaFoldDB" id="A0A5C5ZKI4"/>
<feature type="region of interest" description="Disordered" evidence="2">
    <location>
        <begin position="97"/>
        <end position="132"/>
    </location>
</feature>
<comment type="caution">
    <text evidence="4">The sequence shown here is derived from an EMBL/GenBank/DDBJ whole genome shotgun (WGS) entry which is preliminary data.</text>
</comment>
<dbReference type="Pfam" id="PF07228">
    <property type="entry name" value="SpoIIE"/>
    <property type="match status" value="1"/>
</dbReference>
<reference evidence="4 5" key="1">
    <citation type="submission" date="2019-02" db="EMBL/GenBank/DDBJ databases">
        <title>Deep-cultivation of Planctomycetes and their phenomic and genomic characterization uncovers novel biology.</title>
        <authorList>
            <person name="Wiegand S."/>
            <person name="Jogler M."/>
            <person name="Boedeker C."/>
            <person name="Pinto D."/>
            <person name="Vollmers J."/>
            <person name="Rivas-Marin E."/>
            <person name="Kohn T."/>
            <person name="Peeters S.H."/>
            <person name="Heuer A."/>
            <person name="Rast P."/>
            <person name="Oberbeckmann S."/>
            <person name="Bunk B."/>
            <person name="Jeske O."/>
            <person name="Meyerdierks A."/>
            <person name="Storesund J.E."/>
            <person name="Kallscheuer N."/>
            <person name="Luecker S."/>
            <person name="Lage O.M."/>
            <person name="Pohl T."/>
            <person name="Merkel B.J."/>
            <person name="Hornburger P."/>
            <person name="Mueller R.-W."/>
            <person name="Bruemmer F."/>
            <person name="Labrenz M."/>
            <person name="Spormann A.M."/>
            <person name="Op Den Camp H."/>
            <person name="Overmann J."/>
            <person name="Amann R."/>
            <person name="Jetten M.S.M."/>
            <person name="Mascher T."/>
            <person name="Medema M.H."/>
            <person name="Devos D.P."/>
            <person name="Kaster A.-K."/>
            <person name="Ovreas L."/>
            <person name="Rohde M."/>
            <person name="Galperin M.Y."/>
            <person name="Jogler C."/>
        </authorList>
    </citation>
    <scope>NUCLEOTIDE SEQUENCE [LARGE SCALE GENOMIC DNA]</scope>
    <source>
        <strain evidence="4 5">Mal64</strain>
    </source>
</reference>
<accession>A0A5C5ZKI4</accession>